<gene>
    <name evidence="1" type="ORF">BGE01nite_29430</name>
</gene>
<keyword evidence="2" id="KW-1185">Reference proteome</keyword>
<accession>A0A512MA96</accession>
<protein>
    <recommendedName>
        <fullName evidence="3">Protein kinase domain-containing protein</fullName>
    </recommendedName>
</protein>
<name>A0A512MA96_9BACT</name>
<dbReference type="Proteomes" id="UP000321577">
    <property type="component" value="Unassembled WGS sequence"/>
</dbReference>
<comment type="caution">
    <text evidence="1">The sequence shown here is derived from an EMBL/GenBank/DDBJ whole genome shotgun (WGS) entry which is preliminary data.</text>
</comment>
<evidence type="ECO:0000313" key="1">
    <source>
        <dbReference type="EMBL" id="GEP43652.1"/>
    </source>
</evidence>
<dbReference type="EMBL" id="BKAG01000019">
    <property type="protein sequence ID" value="GEP43652.1"/>
    <property type="molecule type" value="Genomic_DNA"/>
</dbReference>
<organism evidence="1 2">
    <name type="scientific">Brevifollis gellanilyticus</name>
    <dbReference type="NCBI Taxonomy" id="748831"/>
    <lineage>
        <taxon>Bacteria</taxon>
        <taxon>Pseudomonadati</taxon>
        <taxon>Verrucomicrobiota</taxon>
        <taxon>Verrucomicrobiia</taxon>
        <taxon>Verrucomicrobiales</taxon>
        <taxon>Verrucomicrobiaceae</taxon>
    </lineage>
</organism>
<dbReference type="AlphaFoldDB" id="A0A512MA96"/>
<sequence length="189" mass="21074">MEIFRETPEFGRSLATRIEPFLNDQTEGTLRLLGGGGEAIVFGEPDLQFAIKLLAPPGKGAFGWVLDRDARQRWIIRGGGLSEALERFAWFEELFDSGLELDQIGSAGDFLVLKQPFIAGSHPDESTLHQWMHAQGWEHWSPTSDLAMIANLTWRKGPWIATDVRPENALVAEADGMIRAIDFIIGKVE</sequence>
<proteinExistence type="predicted"/>
<reference evidence="1 2" key="1">
    <citation type="submission" date="2019-07" db="EMBL/GenBank/DDBJ databases">
        <title>Whole genome shotgun sequence of Brevifollis gellanilyticus NBRC 108608.</title>
        <authorList>
            <person name="Hosoyama A."/>
            <person name="Uohara A."/>
            <person name="Ohji S."/>
            <person name="Ichikawa N."/>
        </authorList>
    </citation>
    <scope>NUCLEOTIDE SEQUENCE [LARGE SCALE GENOMIC DNA]</scope>
    <source>
        <strain evidence="1 2">NBRC 108608</strain>
    </source>
</reference>
<evidence type="ECO:0000313" key="2">
    <source>
        <dbReference type="Proteomes" id="UP000321577"/>
    </source>
</evidence>
<evidence type="ECO:0008006" key="3">
    <source>
        <dbReference type="Google" id="ProtNLM"/>
    </source>
</evidence>